<sequence length="76" mass="8449">MPDTSFLEEAVSANARAEEEQLSLVEDFLDPTVEAKWRYDPNLGGRGEMALRSELKVLDSAGNTRLKIGRPSTRRG</sequence>
<accession>A0A1W0WL25</accession>
<proteinExistence type="predicted"/>
<comment type="caution">
    <text evidence="1">The sequence shown here is derived from an EMBL/GenBank/DDBJ whole genome shotgun (WGS) entry which is preliminary data.</text>
</comment>
<reference evidence="2" key="1">
    <citation type="submission" date="2017-01" db="EMBL/GenBank/DDBJ databases">
        <title>Comparative genomics of anhydrobiosis in the tardigrade Hypsibius dujardini.</title>
        <authorList>
            <person name="Yoshida Y."/>
            <person name="Koutsovoulos G."/>
            <person name="Laetsch D."/>
            <person name="Stevens L."/>
            <person name="Kumar S."/>
            <person name="Horikawa D."/>
            <person name="Ishino K."/>
            <person name="Komine S."/>
            <person name="Tomita M."/>
            <person name="Blaxter M."/>
            <person name="Arakawa K."/>
        </authorList>
    </citation>
    <scope>NUCLEOTIDE SEQUENCE [LARGE SCALE GENOMIC DNA]</scope>
    <source>
        <strain evidence="2">Z151</strain>
    </source>
</reference>
<name>A0A1W0WL25_HYPEX</name>
<dbReference type="AlphaFoldDB" id="A0A1W0WL25"/>
<gene>
    <name evidence="1" type="ORF">BV898_09975</name>
</gene>
<dbReference type="EMBL" id="MTYJ01000081">
    <property type="protein sequence ID" value="OQV15879.1"/>
    <property type="molecule type" value="Genomic_DNA"/>
</dbReference>
<dbReference type="Proteomes" id="UP000192578">
    <property type="component" value="Unassembled WGS sequence"/>
</dbReference>
<protein>
    <submittedName>
        <fullName evidence="1">Uncharacterized protein</fullName>
    </submittedName>
</protein>
<keyword evidence="2" id="KW-1185">Reference proteome</keyword>
<organism evidence="1 2">
    <name type="scientific">Hypsibius exemplaris</name>
    <name type="common">Freshwater tardigrade</name>
    <dbReference type="NCBI Taxonomy" id="2072580"/>
    <lineage>
        <taxon>Eukaryota</taxon>
        <taxon>Metazoa</taxon>
        <taxon>Ecdysozoa</taxon>
        <taxon>Tardigrada</taxon>
        <taxon>Eutardigrada</taxon>
        <taxon>Parachela</taxon>
        <taxon>Hypsibioidea</taxon>
        <taxon>Hypsibiidae</taxon>
        <taxon>Hypsibius</taxon>
    </lineage>
</organism>
<evidence type="ECO:0000313" key="1">
    <source>
        <dbReference type="EMBL" id="OQV15879.1"/>
    </source>
</evidence>
<evidence type="ECO:0000313" key="2">
    <source>
        <dbReference type="Proteomes" id="UP000192578"/>
    </source>
</evidence>